<evidence type="ECO:0000313" key="3">
    <source>
        <dbReference type="Proteomes" id="UP000242418"/>
    </source>
</evidence>
<protein>
    <recommendedName>
        <fullName evidence="4">Phospholipase C accessory protein PlcR</fullName>
    </recommendedName>
</protein>
<keyword evidence="3" id="KW-1185">Reference proteome</keyword>
<evidence type="ECO:0008006" key="4">
    <source>
        <dbReference type="Google" id="ProtNLM"/>
    </source>
</evidence>
<feature type="region of interest" description="Disordered" evidence="1">
    <location>
        <begin position="94"/>
        <end position="119"/>
    </location>
</feature>
<name>A0AB37ZAG6_9PSED</name>
<dbReference type="RefSeq" id="WP_090254465.1">
    <property type="nucleotide sequence ID" value="NZ_FMTL01000003.1"/>
</dbReference>
<dbReference type="AlphaFoldDB" id="A0AB37ZAG6"/>
<accession>A0AB37ZAG6</accession>
<evidence type="ECO:0000313" key="2">
    <source>
        <dbReference type="EMBL" id="SCW76229.1"/>
    </source>
</evidence>
<organism evidence="2 3">
    <name type="scientific">Pseudomonas peli</name>
    <dbReference type="NCBI Taxonomy" id="592361"/>
    <lineage>
        <taxon>Bacteria</taxon>
        <taxon>Pseudomonadati</taxon>
        <taxon>Pseudomonadota</taxon>
        <taxon>Gammaproteobacteria</taxon>
        <taxon>Pseudomonadales</taxon>
        <taxon>Pseudomonadaceae</taxon>
        <taxon>Pseudomonas</taxon>
    </lineage>
</organism>
<dbReference type="EMBL" id="FMTL01000003">
    <property type="protein sequence ID" value="SCW76229.1"/>
    <property type="molecule type" value="Genomic_DNA"/>
</dbReference>
<sequence length="199" mass="21169">MKAWLGIGLLGVITAVAIVVVRTPQADTAPAAAAQAAAPISPPIRLPDMPAALPAQQPVAIPAPAEKSVEEPPSEPQLNAQEAQMLIQLMADQGDPRSPALGQLKPRQPASAAQLAEPTQYSAFEDQQTRDQIMAYASGVQQIPTIRERIEQAAQSGERNQTELDEARAALEQLEMLQSKLQRERPELLPGGNAKPASP</sequence>
<dbReference type="Proteomes" id="UP000242418">
    <property type="component" value="Unassembled WGS sequence"/>
</dbReference>
<reference evidence="2 3" key="1">
    <citation type="submission" date="2016-10" db="EMBL/GenBank/DDBJ databases">
        <authorList>
            <person name="Varghese N."/>
            <person name="Submissions S."/>
        </authorList>
    </citation>
    <scope>NUCLEOTIDE SEQUENCE [LARGE SCALE GENOMIC DNA]</scope>
    <source>
        <strain evidence="2 3">DSM 17833</strain>
    </source>
</reference>
<proteinExistence type="predicted"/>
<gene>
    <name evidence="2" type="ORF">SAMN05216370_3295</name>
</gene>
<evidence type="ECO:0000256" key="1">
    <source>
        <dbReference type="SAM" id="MobiDB-lite"/>
    </source>
</evidence>
<feature type="region of interest" description="Disordered" evidence="1">
    <location>
        <begin position="178"/>
        <end position="199"/>
    </location>
</feature>
<comment type="caution">
    <text evidence="2">The sequence shown here is derived from an EMBL/GenBank/DDBJ whole genome shotgun (WGS) entry which is preliminary data.</text>
</comment>